<gene>
    <name evidence="1" type="ORF">K6753_11875</name>
</gene>
<dbReference type="Proteomes" id="UP001430954">
    <property type="component" value="Unassembled WGS sequence"/>
</dbReference>
<protein>
    <submittedName>
        <fullName evidence="1">Uncharacterized protein</fullName>
    </submittedName>
</protein>
<accession>A0ABS7T8L8</accession>
<keyword evidence="2" id="KW-1185">Reference proteome</keyword>
<evidence type="ECO:0000313" key="1">
    <source>
        <dbReference type="EMBL" id="MBZ4040229.1"/>
    </source>
</evidence>
<reference evidence="1 2" key="1">
    <citation type="submission" date="2021-09" db="EMBL/GenBank/DDBJ databases">
        <title>Lysobacter sp. 13A isolated from the river sediment.</title>
        <authorList>
            <person name="Liu H."/>
            <person name="Li S."/>
            <person name="Mao S."/>
        </authorList>
    </citation>
    <scope>NUCLEOTIDE SEQUENCE [LARGE SCALE GENOMIC DNA]</scope>
    <source>
        <strain evidence="1 2">13A</strain>
    </source>
</reference>
<proteinExistence type="predicted"/>
<dbReference type="RefSeq" id="WP_223676678.1">
    <property type="nucleotide sequence ID" value="NZ_JAINZW010000005.1"/>
</dbReference>
<dbReference type="EMBL" id="JAINZW010000005">
    <property type="protein sequence ID" value="MBZ4040229.1"/>
    <property type="molecule type" value="Genomic_DNA"/>
</dbReference>
<comment type="caution">
    <text evidence="1">The sequence shown here is derived from an EMBL/GenBank/DDBJ whole genome shotgun (WGS) entry which is preliminary data.</text>
</comment>
<organism evidence="1 2">
    <name type="scientific">Novilysobacter selenitireducens</name>
    <dbReference type="NCBI Taxonomy" id="2872639"/>
    <lineage>
        <taxon>Bacteria</taxon>
        <taxon>Pseudomonadati</taxon>
        <taxon>Pseudomonadota</taxon>
        <taxon>Gammaproteobacteria</taxon>
        <taxon>Lysobacterales</taxon>
        <taxon>Lysobacteraceae</taxon>
        <taxon>Novilysobacter</taxon>
    </lineage>
</organism>
<evidence type="ECO:0000313" key="2">
    <source>
        <dbReference type="Proteomes" id="UP001430954"/>
    </source>
</evidence>
<sequence>MNTHTAFPFDLHWSSHDLADAMPRRLRLHEVFAIDAPHASAGNDPAFRAPRARGWHAGYAAPAPLPTHFRIS</sequence>
<name>A0ABS7T8L8_9GAMM</name>